<proteinExistence type="predicted"/>
<dbReference type="AlphaFoldDB" id="E7QPN7"/>
<feature type="transmembrane region" description="Helical" evidence="1">
    <location>
        <begin position="94"/>
        <end position="114"/>
    </location>
</feature>
<name>E7QPN7_HALPU</name>
<dbReference type="Proteomes" id="UP000184203">
    <property type="component" value="Unassembled WGS sequence"/>
</dbReference>
<sequence length="136" mass="14374">MGEWTDMRGKELIIGGTSLGVWLLAAPFVVYDAMLAPNFWNDVLMGVVVAALAFYGVVCTWRDRQVGIAAGGLLALLGLWQVTRPFAVATAGPIPKWGDAAVGVLLAFLGGRVVREARTAALERRSRSDVGGSGQS</sequence>
<dbReference type="PATRIC" id="fig|797209.4.peg.693"/>
<dbReference type="EMBL" id="AEMG01000003">
    <property type="protein sequence ID" value="EFW93453.1"/>
    <property type="molecule type" value="Genomic_DNA"/>
</dbReference>
<evidence type="ECO:0000313" key="4">
    <source>
        <dbReference type="EMBL" id="SHL19606.1"/>
    </source>
</evidence>
<feature type="transmembrane region" description="Helical" evidence="1">
    <location>
        <begin position="12"/>
        <end position="31"/>
    </location>
</feature>
<keyword evidence="1" id="KW-1133">Transmembrane helix</keyword>
<gene>
    <name evidence="4" type="ORF">SAMN05444342_3219</name>
    <name evidence="3" type="ORF">ZOD2009_03542</name>
</gene>
<evidence type="ECO:0000259" key="2">
    <source>
        <dbReference type="Pfam" id="PF03779"/>
    </source>
</evidence>
<keyword evidence="1" id="KW-0812">Transmembrane</keyword>
<dbReference type="InterPro" id="IPR005530">
    <property type="entry name" value="SPW"/>
</dbReference>
<evidence type="ECO:0000313" key="6">
    <source>
        <dbReference type="Proteomes" id="UP000184203"/>
    </source>
</evidence>
<reference evidence="4" key="2">
    <citation type="submission" date="2016-11" db="EMBL/GenBank/DDBJ databases">
        <authorList>
            <person name="Jaros S."/>
            <person name="Januszkiewicz K."/>
            <person name="Wedrychowicz H."/>
        </authorList>
    </citation>
    <scope>NUCLEOTIDE SEQUENCE [LARGE SCALE GENOMIC DNA]</scope>
    <source>
        <strain evidence="4">DX253</strain>
    </source>
</reference>
<dbReference type="EMBL" id="FRAN01000005">
    <property type="protein sequence ID" value="SHL19606.1"/>
    <property type="molecule type" value="Genomic_DNA"/>
</dbReference>
<dbReference type="Pfam" id="PF03779">
    <property type="entry name" value="SPW"/>
    <property type="match status" value="1"/>
</dbReference>
<feature type="transmembrane region" description="Helical" evidence="1">
    <location>
        <begin position="43"/>
        <end position="61"/>
    </location>
</feature>
<keyword evidence="6" id="KW-1185">Reference proteome</keyword>
<organism evidence="3 5">
    <name type="scientific">Haladaptatus paucihalophilus DX253</name>
    <dbReference type="NCBI Taxonomy" id="797209"/>
    <lineage>
        <taxon>Archaea</taxon>
        <taxon>Methanobacteriati</taxon>
        <taxon>Methanobacteriota</taxon>
        <taxon>Stenosarchaea group</taxon>
        <taxon>Halobacteria</taxon>
        <taxon>Halobacteriales</taxon>
        <taxon>Haladaptataceae</taxon>
        <taxon>Haladaptatus</taxon>
    </lineage>
</organism>
<feature type="domain" description="SPW repeat-containing integral membrane" evidence="2">
    <location>
        <begin position="19"/>
        <end position="110"/>
    </location>
</feature>
<protein>
    <submittedName>
        <fullName evidence="4">SPW repeat-containing protein</fullName>
    </submittedName>
</protein>
<feature type="transmembrane region" description="Helical" evidence="1">
    <location>
        <begin position="66"/>
        <end position="82"/>
    </location>
</feature>
<reference evidence="6" key="3">
    <citation type="submission" date="2016-11" db="EMBL/GenBank/DDBJ databases">
        <authorList>
            <person name="Varghese N."/>
            <person name="Submissions S."/>
        </authorList>
    </citation>
    <scope>NUCLEOTIDE SEQUENCE [LARGE SCALE GENOMIC DNA]</scope>
    <source>
        <strain evidence="6">DX253</strain>
    </source>
</reference>
<evidence type="ECO:0000313" key="5">
    <source>
        <dbReference type="Proteomes" id="UP000003751"/>
    </source>
</evidence>
<dbReference type="Proteomes" id="UP000003751">
    <property type="component" value="Unassembled WGS sequence"/>
</dbReference>
<accession>E7QPN7</accession>
<reference evidence="3 5" key="1">
    <citation type="journal article" date="2014" name="ISME J.">
        <title>Trehalose/2-sulfotrehalose biosynthesis and glycine-betaine uptake are widely spread mechanisms for osmoadaptation in the Halobacteriales.</title>
        <authorList>
            <person name="Youssef N.H."/>
            <person name="Savage-Ashlock K.N."/>
            <person name="McCully A.L."/>
            <person name="Luedtke B."/>
            <person name="Shaw E.I."/>
            <person name="Hoff W.D."/>
            <person name="Elshahed M.S."/>
        </authorList>
    </citation>
    <scope>NUCLEOTIDE SEQUENCE [LARGE SCALE GENOMIC DNA]</scope>
    <source>
        <strain evidence="3 5">DX253</strain>
    </source>
</reference>
<evidence type="ECO:0000256" key="1">
    <source>
        <dbReference type="SAM" id="Phobius"/>
    </source>
</evidence>
<dbReference type="OrthoDB" id="169701at2157"/>
<keyword evidence="1" id="KW-0472">Membrane</keyword>
<evidence type="ECO:0000313" key="3">
    <source>
        <dbReference type="EMBL" id="EFW93453.1"/>
    </source>
</evidence>
<dbReference type="STRING" id="797209.GCA_000376445_03626"/>